<organism evidence="2 3">
    <name type="scientific">Mycobacterium phage Avocado</name>
    <dbReference type="NCBI Taxonomy" id="2024302"/>
    <lineage>
        <taxon>Viruses</taxon>
        <taxon>Duplodnaviria</taxon>
        <taxon>Heunggongvirae</taxon>
        <taxon>Uroviricota</taxon>
        <taxon>Caudoviricetes</taxon>
        <taxon>Gclasvirinae</taxon>
        <taxon>Avocadovirus</taxon>
        <taxon>Avocadovirus avocado</taxon>
    </lineage>
</organism>
<feature type="compositionally biased region" description="Pro residues" evidence="1">
    <location>
        <begin position="57"/>
        <end position="67"/>
    </location>
</feature>
<protein>
    <submittedName>
        <fullName evidence="2">Head-to-tail connector protein</fullName>
    </submittedName>
</protein>
<reference evidence="2 3" key="1">
    <citation type="submission" date="2017-05" db="EMBL/GenBank/DDBJ databases">
        <authorList>
            <person name="Butela K.A."/>
            <person name="Hudson L."/>
            <person name="Clayton A.L."/>
            <person name="Cole J.H."/>
            <person name="Evancho G.L."/>
            <person name="Galassi L.C."/>
            <person name="Harvey A.K."/>
            <person name="Haubrick H.C."/>
            <person name="Henry M."/>
            <person name="Heslop K.L."/>
            <person name="Hughes P.M."/>
            <person name="Iezzi J."/>
            <person name="Jones J.C."/>
            <person name="Kolawole F.O."/>
            <person name="Loucks E.J."/>
            <person name="McCready J.R."/>
            <person name="McGowan S.M."/>
            <person name="Minear S.E."/>
            <person name="Poole Y.A."/>
            <person name="Reese R.J."/>
            <person name="Romagnoli K.M."/>
            <person name="Schell I.N."/>
            <person name="Sudadi S."/>
            <person name="Sutherin B.R."/>
            <person name="Edgington N.P."/>
            <person name="Garlena R.A."/>
            <person name="Russell D.A."/>
            <person name="Pope W.H."/>
            <person name="Jacobs-Sera D."/>
            <person name="Hendrix R.W."/>
            <person name="Hatfull G.F."/>
        </authorList>
    </citation>
    <scope>NUCLEOTIDE SEQUENCE [LARGE SCALE GENOMIC DNA]</scope>
</reference>
<sequence length="67" mass="7013">MGVRLTNKHGIVCTVEEDFADELLATGNFKKESTGRRAKKDDGSTANQGGDGGQNPQNPPADPNAGK</sequence>
<keyword evidence="3" id="KW-1185">Reference proteome</keyword>
<evidence type="ECO:0000313" key="3">
    <source>
        <dbReference type="Proteomes" id="UP000224104"/>
    </source>
</evidence>
<proteinExistence type="predicted"/>
<evidence type="ECO:0000256" key="1">
    <source>
        <dbReference type="SAM" id="MobiDB-lite"/>
    </source>
</evidence>
<accession>A0A222YZI6</accession>
<feature type="region of interest" description="Disordered" evidence="1">
    <location>
        <begin position="29"/>
        <end position="67"/>
    </location>
</feature>
<evidence type="ECO:0000313" key="2">
    <source>
        <dbReference type="EMBL" id="ASR77210.1"/>
    </source>
</evidence>
<name>A0A222YZI6_9CAUD</name>
<dbReference type="Proteomes" id="UP000224104">
    <property type="component" value="Genome"/>
</dbReference>
<dbReference type="EMBL" id="MF141540">
    <property type="protein sequence ID" value="ASR77210.1"/>
    <property type="molecule type" value="Genomic_DNA"/>
</dbReference>
<gene>
    <name evidence="2" type="ORF">SEA_AVOCADO_8</name>
</gene>
<feature type="compositionally biased region" description="Basic and acidic residues" evidence="1">
    <location>
        <begin position="29"/>
        <end position="43"/>
    </location>
</feature>